<keyword evidence="2" id="KW-1185">Reference proteome</keyword>
<comment type="caution">
    <text evidence="1">The sequence shown here is derived from an EMBL/GenBank/DDBJ whole genome shotgun (WGS) entry which is preliminary data.</text>
</comment>
<protein>
    <submittedName>
        <fullName evidence="1">Uncharacterized protein</fullName>
    </submittedName>
</protein>
<name>A0ABR9HKK5_9ACTN</name>
<dbReference type="Proteomes" id="UP000598217">
    <property type="component" value="Unassembled WGS sequence"/>
</dbReference>
<proteinExistence type="predicted"/>
<dbReference type="EMBL" id="JADBDY010000001">
    <property type="protein sequence ID" value="MBE1459547.1"/>
    <property type="molecule type" value="Genomic_DNA"/>
</dbReference>
<reference evidence="1 2" key="1">
    <citation type="submission" date="2020-10" db="EMBL/GenBank/DDBJ databases">
        <title>Sequencing the genomes of 1000 actinobacteria strains.</title>
        <authorList>
            <person name="Klenk H.-P."/>
        </authorList>
    </citation>
    <scope>NUCLEOTIDE SEQUENCE [LARGE SCALE GENOMIC DNA]</scope>
    <source>
        <strain evidence="1 2">DSM 45157</strain>
    </source>
</reference>
<gene>
    <name evidence="1" type="ORF">H4W79_003761</name>
</gene>
<dbReference type="RefSeq" id="WP_191275035.1">
    <property type="nucleotide sequence ID" value="NZ_BMXJ01000008.1"/>
</dbReference>
<evidence type="ECO:0000313" key="2">
    <source>
        <dbReference type="Proteomes" id="UP000598217"/>
    </source>
</evidence>
<sequence>MNQYTDTRSDALADRLTRLLNDPGLPDDAVTRLISADAVFGHLDGLLRSGDELPLRWATRLGGGTTEAREVTDHYDALSEALRATGENVSYWRALCRARDRWSLLKAALASGYPLPEPWER</sequence>
<organism evidence="1 2">
    <name type="scientific">Nocardiopsis terrae</name>
    <dbReference type="NCBI Taxonomy" id="372655"/>
    <lineage>
        <taxon>Bacteria</taxon>
        <taxon>Bacillati</taxon>
        <taxon>Actinomycetota</taxon>
        <taxon>Actinomycetes</taxon>
        <taxon>Streptosporangiales</taxon>
        <taxon>Nocardiopsidaceae</taxon>
        <taxon>Nocardiopsis</taxon>
    </lineage>
</organism>
<evidence type="ECO:0000313" key="1">
    <source>
        <dbReference type="EMBL" id="MBE1459547.1"/>
    </source>
</evidence>
<accession>A0ABR9HKK5</accession>